<protein>
    <submittedName>
        <fullName evidence="2">Uncharacterized protein</fullName>
    </submittedName>
</protein>
<evidence type="ECO:0000313" key="3">
    <source>
        <dbReference type="Proteomes" id="UP000664654"/>
    </source>
</evidence>
<reference evidence="2" key="1">
    <citation type="submission" date="2021-03" db="EMBL/GenBank/DDBJ databases">
        <title>novel species isolated from a fishpond in China.</title>
        <authorList>
            <person name="Lu H."/>
            <person name="Cai Z."/>
        </authorList>
    </citation>
    <scope>NUCLEOTIDE SEQUENCE</scope>
    <source>
        <strain evidence="2">JCM 30855</strain>
    </source>
</reference>
<dbReference type="RefSeq" id="WP_206575040.1">
    <property type="nucleotide sequence ID" value="NZ_JAFKCV010000011.1"/>
</dbReference>
<evidence type="ECO:0000256" key="1">
    <source>
        <dbReference type="SAM" id="Phobius"/>
    </source>
</evidence>
<dbReference type="EMBL" id="JAFKCV010000011">
    <property type="protein sequence ID" value="MBN7826864.1"/>
    <property type="molecule type" value="Genomic_DNA"/>
</dbReference>
<keyword evidence="1" id="KW-0812">Transmembrane</keyword>
<accession>A0A939DQ16</accession>
<feature type="transmembrane region" description="Helical" evidence="1">
    <location>
        <begin position="85"/>
        <end position="110"/>
    </location>
</feature>
<feature type="transmembrane region" description="Helical" evidence="1">
    <location>
        <begin position="116"/>
        <end position="135"/>
    </location>
</feature>
<organism evidence="2 3">
    <name type="scientific">Bowmanella dokdonensis</name>
    <dbReference type="NCBI Taxonomy" id="751969"/>
    <lineage>
        <taxon>Bacteria</taxon>
        <taxon>Pseudomonadati</taxon>
        <taxon>Pseudomonadota</taxon>
        <taxon>Gammaproteobacteria</taxon>
        <taxon>Alteromonadales</taxon>
        <taxon>Alteromonadaceae</taxon>
        <taxon>Bowmanella</taxon>
    </lineage>
</organism>
<keyword evidence="3" id="KW-1185">Reference proteome</keyword>
<keyword evidence="1" id="KW-0472">Membrane</keyword>
<dbReference type="AlphaFoldDB" id="A0A939DQ16"/>
<sequence length="151" mass="16607">MQLKKNKFLILGAIGSAMAALAHLGCIAFGGDWYRFFGAGEQMARMAEQGHWYPAAVTSALVVILLLWSLYALSGARVIVHLPFLRLGLCVIAGIYLLRGMAFVGIMRMFPDNSLSFWLVSSGICLSIGLLYAIGTYQAWPQLHRQAVRVE</sequence>
<keyword evidence="1" id="KW-1133">Transmembrane helix</keyword>
<dbReference type="Proteomes" id="UP000664654">
    <property type="component" value="Unassembled WGS sequence"/>
</dbReference>
<comment type="caution">
    <text evidence="2">The sequence shown here is derived from an EMBL/GenBank/DDBJ whole genome shotgun (WGS) entry which is preliminary data.</text>
</comment>
<evidence type="ECO:0000313" key="2">
    <source>
        <dbReference type="EMBL" id="MBN7826864.1"/>
    </source>
</evidence>
<proteinExistence type="predicted"/>
<name>A0A939DQ16_9ALTE</name>
<gene>
    <name evidence="2" type="ORF">J0A66_16630</name>
</gene>
<feature type="transmembrane region" description="Helical" evidence="1">
    <location>
        <begin position="9"/>
        <end position="31"/>
    </location>
</feature>
<feature type="transmembrane region" description="Helical" evidence="1">
    <location>
        <begin position="51"/>
        <end position="73"/>
    </location>
</feature>